<evidence type="ECO:0000259" key="5">
    <source>
        <dbReference type="PROSITE" id="PS50977"/>
    </source>
</evidence>
<dbReference type="Proteomes" id="UP000523007">
    <property type="component" value="Unassembled WGS sequence"/>
</dbReference>
<feature type="domain" description="HTH tetR-type" evidence="5">
    <location>
        <begin position="17"/>
        <end position="77"/>
    </location>
</feature>
<evidence type="ECO:0000256" key="2">
    <source>
        <dbReference type="ARBA" id="ARBA00023125"/>
    </source>
</evidence>
<keyword evidence="3" id="KW-0804">Transcription</keyword>
<keyword evidence="1" id="KW-0805">Transcription regulation</keyword>
<dbReference type="InterPro" id="IPR050109">
    <property type="entry name" value="HTH-type_TetR-like_transc_reg"/>
</dbReference>
<dbReference type="AlphaFoldDB" id="A0A7W7RE75"/>
<reference evidence="6 7" key="1">
    <citation type="submission" date="2020-08" db="EMBL/GenBank/DDBJ databases">
        <title>Sequencing the genomes of 1000 actinobacteria strains.</title>
        <authorList>
            <person name="Klenk H.-P."/>
        </authorList>
    </citation>
    <scope>NUCLEOTIDE SEQUENCE [LARGE SCALE GENOMIC DNA]</scope>
    <source>
        <strain evidence="6 7">DSM 102030</strain>
    </source>
</reference>
<organism evidence="6 7">
    <name type="scientific">Lipingzhangella halophila</name>
    <dbReference type="NCBI Taxonomy" id="1783352"/>
    <lineage>
        <taxon>Bacteria</taxon>
        <taxon>Bacillati</taxon>
        <taxon>Actinomycetota</taxon>
        <taxon>Actinomycetes</taxon>
        <taxon>Streptosporangiales</taxon>
        <taxon>Nocardiopsidaceae</taxon>
        <taxon>Lipingzhangella</taxon>
    </lineage>
</organism>
<dbReference type="PANTHER" id="PTHR30055:SF234">
    <property type="entry name" value="HTH-TYPE TRANSCRIPTIONAL REGULATOR BETI"/>
    <property type="match status" value="1"/>
</dbReference>
<evidence type="ECO:0000313" key="6">
    <source>
        <dbReference type="EMBL" id="MBB4929786.1"/>
    </source>
</evidence>
<evidence type="ECO:0000256" key="4">
    <source>
        <dbReference type="PROSITE-ProRule" id="PRU00335"/>
    </source>
</evidence>
<dbReference type="EMBL" id="JACHJT010000001">
    <property type="protein sequence ID" value="MBB4929786.1"/>
    <property type="molecule type" value="Genomic_DNA"/>
</dbReference>
<dbReference type="SUPFAM" id="SSF46689">
    <property type="entry name" value="Homeodomain-like"/>
    <property type="match status" value="1"/>
</dbReference>
<evidence type="ECO:0000256" key="1">
    <source>
        <dbReference type="ARBA" id="ARBA00023015"/>
    </source>
</evidence>
<gene>
    <name evidence="6" type="ORF">F4561_000606</name>
</gene>
<feature type="DNA-binding region" description="H-T-H motif" evidence="4">
    <location>
        <begin position="40"/>
        <end position="59"/>
    </location>
</feature>
<proteinExistence type="predicted"/>
<evidence type="ECO:0000313" key="7">
    <source>
        <dbReference type="Proteomes" id="UP000523007"/>
    </source>
</evidence>
<dbReference type="Gene3D" id="1.10.357.10">
    <property type="entry name" value="Tetracycline Repressor, domain 2"/>
    <property type="match status" value="1"/>
</dbReference>
<dbReference type="PANTHER" id="PTHR30055">
    <property type="entry name" value="HTH-TYPE TRANSCRIPTIONAL REGULATOR RUTR"/>
    <property type="match status" value="1"/>
</dbReference>
<dbReference type="GO" id="GO:0003700">
    <property type="term" value="F:DNA-binding transcription factor activity"/>
    <property type="evidence" value="ECO:0007669"/>
    <property type="project" value="TreeGrafter"/>
</dbReference>
<name>A0A7W7RE75_9ACTN</name>
<evidence type="ECO:0000256" key="3">
    <source>
        <dbReference type="ARBA" id="ARBA00023163"/>
    </source>
</evidence>
<dbReference type="PRINTS" id="PR00455">
    <property type="entry name" value="HTHTETR"/>
</dbReference>
<protein>
    <submittedName>
        <fullName evidence="6">AcrR family transcriptional regulator</fullName>
    </submittedName>
</protein>
<dbReference type="GO" id="GO:0000976">
    <property type="term" value="F:transcription cis-regulatory region binding"/>
    <property type="evidence" value="ECO:0007669"/>
    <property type="project" value="TreeGrafter"/>
</dbReference>
<sequence length="213" mass="23348">MTVEKVQKPARISHRGAATRSALLSAAAHVFRTVGFARAGVSEVVAEAGASVGSLYHHFTGKADLYLALYEEFQQRQQDRTHTAVADARAGGESDPTRLMNVAARAYLDGCIEERDTTRLFFGGDGPPGFDSQLRARLREWTNRNVALFRKADEPVDEALLMVVSGSMLLAVTEVVRRDIDDARQLADDITALLGQLQPRHGRHGAAEPPRER</sequence>
<dbReference type="InterPro" id="IPR001647">
    <property type="entry name" value="HTH_TetR"/>
</dbReference>
<keyword evidence="7" id="KW-1185">Reference proteome</keyword>
<dbReference type="PROSITE" id="PS50977">
    <property type="entry name" value="HTH_TETR_2"/>
    <property type="match status" value="1"/>
</dbReference>
<accession>A0A7W7RE75</accession>
<comment type="caution">
    <text evidence="6">The sequence shown here is derived from an EMBL/GenBank/DDBJ whole genome shotgun (WGS) entry which is preliminary data.</text>
</comment>
<keyword evidence="2 4" id="KW-0238">DNA-binding</keyword>
<dbReference type="Pfam" id="PF00440">
    <property type="entry name" value="TetR_N"/>
    <property type="match status" value="1"/>
</dbReference>
<dbReference type="InterPro" id="IPR009057">
    <property type="entry name" value="Homeodomain-like_sf"/>
</dbReference>